<proteinExistence type="predicted"/>
<protein>
    <submittedName>
        <fullName evidence="1">Uncharacterized protein</fullName>
    </submittedName>
</protein>
<keyword evidence="2" id="KW-1185">Reference proteome</keyword>
<dbReference type="EMBL" id="MG748548">
    <property type="protein sequence ID" value="AVZ45168.1"/>
    <property type="molecule type" value="Genomic_DNA"/>
</dbReference>
<evidence type="ECO:0000313" key="1">
    <source>
        <dbReference type="EMBL" id="AVZ45168.1"/>
    </source>
</evidence>
<sequence length="309" mass="35309">MAISTTLAPVEVSDMVGEQSFTSRVCFGIHNSMHNFSTRDINGLSNRTSLDNFTAHMGKINYWPHCNMDEIESHLLDTADVLNSCSMYKDMFTITSANSVEVDLREHAADKVFTGLMTFRSYLDCEYESMDFLSEGVDDREEWLFRRRVGLALALAGVSKDFFGELNFDRVNDSTDESTSIYLPHDLPAFAFLPIICNTDEFSTDVWLQNKVGEGDNTSGYIRNHDRAALRRIARRRNQNAEMYSSMSTFLRVWSMSTGWKRSSLDEKISNISVNGFLERIESRCDSSTESNKETITSLFKELVEYYND</sequence>
<dbReference type="KEGG" id="vg:77949040"/>
<dbReference type="GeneID" id="77949040"/>
<name>A0A2Z3DM62_9CAUD</name>
<dbReference type="RefSeq" id="YP_010672753.1">
    <property type="nucleotide sequence ID" value="NC_070979.1"/>
</dbReference>
<organism evidence="1 2">
    <name type="scientific">Escherichia phage EP335</name>
    <dbReference type="NCBI Taxonomy" id="2070199"/>
    <lineage>
        <taxon>Viruses</taxon>
        <taxon>Duplodnaviria</taxon>
        <taxon>Heunggongvirae</taxon>
        <taxon>Uroviricota</taxon>
        <taxon>Caudoviricetes</taxon>
        <taxon>Mktvariviridae</taxon>
        <taxon>Gordonclarkvirinae</taxon>
        <taxon>Nieuwekanaalvirus</taxon>
        <taxon>Nieuwekanaalvirus EP335</taxon>
    </lineage>
</organism>
<accession>A0A2Z3DM62</accession>
<evidence type="ECO:0000313" key="2">
    <source>
        <dbReference type="Proteomes" id="UP000257884"/>
    </source>
</evidence>
<dbReference type="Proteomes" id="UP000257884">
    <property type="component" value="Segment"/>
</dbReference>
<reference evidence="2" key="1">
    <citation type="submission" date="2018-01" db="EMBL/GenBank/DDBJ databases">
        <authorList>
            <person name="van Mierlo J.T."/>
            <person name="Hagens S."/>
            <person name="Witte S."/>
            <person name="Klamert S."/>
            <person name="van de Straat L."/>
        </authorList>
    </citation>
    <scope>NUCLEOTIDE SEQUENCE [LARGE SCALE GENOMIC DNA]</scope>
</reference>